<proteinExistence type="predicted"/>
<sequence length="102" mass="11218">MVSFSNMDGAHCDSVVDHYTLPSNSIQMDVKVPVQPSNFDPLQKGALMGASTFMEQDKNHSNQCNYKTKSIPSPGTKFISTDLHGGPFLHSKPAEINTFIIF</sequence>
<accession>A0A144S6N2</accession>
<reference evidence="1 2" key="1">
    <citation type="submission" date="2016-03" db="EMBL/GenBank/DDBJ databases">
        <authorList>
            <consortium name="Pathogen Informatics"/>
        </authorList>
    </citation>
    <scope>NUCLEOTIDE SEQUENCE [LARGE SCALE GENOMIC DNA]</scope>
    <source>
        <strain evidence="2">e1252</strain>
    </source>
</reference>
<evidence type="ECO:0000313" key="2">
    <source>
        <dbReference type="Proteomes" id="UP000076008"/>
    </source>
</evidence>
<name>A0A144S6N2_ENTCL</name>
<dbReference type="EMBL" id="FJXR01000032">
    <property type="protein sequence ID" value="CZW16349.1"/>
    <property type="molecule type" value="Genomic_DNA"/>
</dbReference>
<protein>
    <submittedName>
        <fullName evidence="1">Uncharacterized protein</fullName>
    </submittedName>
</protein>
<dbReference type="AlphaFoldDB" id="A0A144S6N2"/>
<gene>
    <name evidence="1" type="ORF">SAMEA2273318_04178</name>
</gene>
<organism evidence="1 2">
    <name type="scientific">Enterobacter cloacae</name>
    <dbReference type="NCBI Taxonomy" id="550"/>
    <lineage>
        <taxon>Bacteria</taxon>
        <taxon>Pseudomonadati</taxon>
        <taxon>Pseudomonadota</taxon>
        <taxon>Gammaproteobacteria</taxon>
        <taxon>Enterobacterales</taxon>
        <taxon>Enterobacteriaceae</taxon>
        <taxon>Enterobacter</taxon>
        <taxon>Enterobacter cloacae complex</taxon>
    </lineage>
</organism>
<evidence type="ECO:0000313" key="1">
    <source>
        <dbReference type="EMBL" id="CZW16349.1"/>
    </source>
</evidence>
<dbReference type="Proteomes" id="UP000076008">
    <property type="component" value="Unassembled WGS sequence"/>
</dbReference>